<protein>
    <recommendedName>
        <fullName evidence="1">BREX system Lon protease-like BrxL N-terminal domain-containing protein</fullName>
    </recommendedName>
</protein>
<reference evidence="2" key="1">
    <citation type="journal article" date="2020" name="mSystems">
        <title>Genome- and Community-Level Interaction Insights into Carbon Utilization and Element Cycling Functions of Hydrothermarchaeota in Hydrothermal Sediment.</title>
        <authorList>
            <person name="Zhou Z."/>
            <person name="Liu Y."/>
            <person name="Xu W."/>
            <person name="Pan J."/>
            <person name="Luo Z.H."/>
            <person name="Li M."/>
        </authorList>
    </citation>
    <scope>NUCLEOTIDE SEQUENCE [LARGE SCALE GENOMIC DNA]</scope>
    <source>
        <strain evidence="2">SpSt-774</strain>
    </source>
</reference>
<evidence type="ECO:0000259" key="1">
    <source>
        <dbReference type="Pfam" id="PF20442"/>
    </source>
</evidence>
<sequence>MGHKMNQDELNAKLKYHFDSCVVNKKLSERQEIIRIPRFISENLLTNISAYENDGELFSEKLKKMIEFITNHYPEPRDKDKILNKLLEKQEYEIIDEFRVEVDIKNGIKKTHIPSLNIKNAMILDSIINDNENLLWAR</sequence>
<organism evidence="2">
    <name type="scientific">candidate division WOR-3 bacterium</name>
    <dbReference type="NCBI Taxonomy" id="2052148"/>
    <lineage>
        <taxon>Bacteria</taxon>
        <taxon>Bacteria division WOR-3</taxon>
    </lineage>
</organism>
<comment type="caution">
    <text evidence="2">The sequence shown here is derived from an EMBL/GenBank/DDBJ whole genome shotgun (WGS) entry which is preliminary data.</text>
</comment>
<gene>
    <name evidence="2" type="ORF">ENV60_05065</name>
</gene>
<dbReference type="InterPro" id="IPR046838">
    <property type="entry name" value="BrxL_N"/>
</dbReference>
<accession>A0A7C4TBK7</accession>
<dbReference type="EMBL" id="DTGZ01000093">
    <property type="protein sequence ID" value="HGV97648.1"/>
    <property type="molecule type" value="Genomic_DNA"/>
</dbReference>
<dbReference type="AlphaFoldDB" id="A0A7C4TBK7"/>
<name>A0A7C4TBK7_UNCW3</name>
<proteinExistence type="predicted"/>
<evidence type="ECO:0000313" key="2">
    <source>
        <dbReference type="EMBL" id="HGV97648.1"/>
    </source>
</evidence>
<dbReference type="Pfam" id="PF20442">
    <property type="entry name" value="BrxL_N"/>
    <property type="match status" value="1"/>
</dbReference>
<feature type="domain" description="BREX system Lon protease-like BrxL N-terminal" evidence="1">
    <location>
        <begin position="17"/>
        <end position="135"/>
    </location>
</feature>